<evidence type="ECO:0000313" key="1">
    <source>
        <dbReference type="EMBL" id="NUW30611.1"/>
    </source>
</evidence>
<sequence length="187" mass="19751">MTLTDEILDRLGDPGLEQFAGMLGTCTATTRTVLQVVTGTIVGGMARNADDPDGAEALRGALEDHVDADPFNGDIASLTRDGQSILGHVLGAQGTEQAAAELSRLAGADPAALMKILPLVAPMVMSVLACHVAEHDMEARDVADVLHREQAALPLRLTDFVEALLDGVYGPPAPLRARTRPRPQVDW</sequence>
<dbReference type="Proteomes" id="UP000586042">
    <property type="component" value="Unassembled WGS sequence"/>
</dbReference>
<dbReference type="EMBL" id="JABWGN010000002">
    <property type="protein sequence ID" value="NUW30611.1"/>
    <property type="molecule type" value="Genomic_DNA"/>
</dbReference>
<dbReference type="Pfam" id="PF06078">
    <property type="entry name" value="DUF937"/>
    <property type="match status" value="1"/>
</dbReference>
<organism evidence="1 2">
    <name type="scientific">Nonomuraea montanisoli</name>
    <dbReference type="NCBI Taxonomy" id="2741721"/>
    <lineage>
        <taxon>Bacteria</taxon>
        <taxon>Bacillati</taxon>
        <taxon>Actinomycetota</taxon>
        <taxon>Actinomycetes</taxon>
        <taxon>Streptosporangiales</taxon>
        <taxon>Streptosporangiaceae</taxon>
        <taxon>Nonomuraea</taxon>
    </lineage>
</organism>
<reference evidence="1 2" key="1">
    <citation type="submission" date="2020-06" db="EMBL/GenBank/DDBJ databases">
        <title>Nonomuraea sp. SMC257, a novel actinomycete isolated from soil.</title>
        <authorList>
            <person name="Chanama M."/>
        </authorList>
    </citation>
    <scope>NUCLEOTIDE SEQUENCE [LARGE SCALE GENOMIC DNA]</scope>
    <source>
        <strain evidence="1 2">SMC257</strain>
    </source>
</reference>
<keyword evidence="2" id="KW-1185">Reference proteome</keyword>
<protein>
    <submittedName>
        <fullName evidence="1">DUF937 domain-containing protein</fullName>
    </submittedName>
</protein>
<evidence type="ECO:0000313" key="2">
    <source>
        <dbReference type="Proteomes" id="UP000586042"/>
    </source>
</evidence>
<accession>A0A7Y6I329</accession>
<dbReference type="AlphaFoldDB" id="A0A7Y6I329"/>
<comment type="caution">
    <text evidence="1">The sequence shown here is derived from an EMBL/GenBank/DDBJ whole genome shotgun (WGS) entry which is preliminary data.</text>
</comment>
<name>A0A7Y6I329_9ACTN</name>
<proteinExistence type="predicted"/>
<gene>
    <name evidence="1" type="ORF">HTZ77_04120</name>
</gene>
<dbReference type="InterPro" id="IPR009282">
    <property type="entry name" value="DUF937"/>
</dbReference>
<dbReference type="RefSeq" id="WP_175588085.1">
    <property type="nucleotide sequence ID" value="NZ_JABWGN010000002.1"/>
</dbReference>